<organism evidence="7 8">
    <name type="scientific">Mycobacterium ahvazicum</name>
    <dbReference type="NCBI Taxonomy" id="1964395"/>
    <lineage>
        <taxon>Bacteria</taxon>
        <taxon>Bacillati</taxon>
        <taxon>Actinomycetota</taxon>
        <taxon>Actinomycetes</taxon>
        <taxon>Mycobacteriales</taxon>
        <taxon>Mycobacteriaceae</taxon>
        <taxon>Mycobacterium</taxon>
        <taxon>Mycobacterium simiae complex</taxon>
    </lineage>
</organism>
<gene>
    <name evidence="7" type="ORF">MAAFP003_1688</name>
</gene>
<dbReference type="GO" id="GO:0070566">
    <property type="term" value="F:adenylyltransferase activity"/>
    <property type="evidence" value="ECO:0007669"/>
    <property type="project" value="TreeGrafter"/>
</dbReference>
<dbReference type="PANTHER" id="PTHR22754">
    <property type="entry name" value="DISCO-INTERACTING PROTEIN 2 DIP2 -RELATED"/>
    <property type="match status" value="1"/>
</dbReference>
<dbReference type="SUPFAM" id="SSF56801">
    <property type="entry name" value="Acetyl-CoA synthetase-like"/>
    <property type="match status" value="1"/>
</dbReference>
<dbReference type="FunFam" id="3.30.300.30:FF:000016">
    <property type="entry name" value="Fatty-acid-CoA ligase FadD26"/>
    <property type="match status" value="1"/>
</dbReference>
<comment type="similarity">
    <text evidence="1">Belongs to the ATP-dependent AMP-binding enzyme family.</text>
</comment>
<evidence type="ECO:0000256" key="2">
    <source>
        <dbReference type="ARBA" id="ARBA00022598"/>
    </source>
</evidence>
<keyword evidence="4" id="KW-0443">Lipid metabolism</keyword>
<evidence type="ECO:0000256" key="4">
    <source>
        <dbReference type="ARBA" id="ARBA00023098"/>
    </source>
</evidence>
<dbReference type="Pfam" id="PF00501">
    <property type="entry name" value="AMP-binding"/>
    <property type="match status" value="1"/>
</dbReference>
<dbReference type="GO" id="GO:0016874">
    <property type="term" value="F:ligase activity"/>
    <property type="evidence" value="ECO:0007669"/>
    <property type="project" value="UniProtKB-KW"/>
</dbReference>
<evidence type="ECO:0000313" key="7">
    <source>
        <dbReference type="EMBL" id="SOX53018.1"/>
    </source>
</evidence>
<keyword evidence="8" id="KW-1185">Reference proteome</keyword>
<dbReference type="InterPro" id="IPR045851">
    <property type="entry name" value="AMP-bd_C_sf"/>
</dbReference>
<reference evidence="7" key="1">
    <citation type="submission" date="2018-01" db="EMBL/GenBank/DDBJ databases">
        <authorList>
            <consortium name="Urmite Genomes"/>
        </authorList>
    </citation>
    <scope>NUCLEOTIDE SEQUENCE [LARGE SCALE GENOMIC DNA]</scope>
    <source>
        <strain evidence="7">AFP003</strain>
    </source>
</reference>
<dbReference type="EMBL" id="FXEG02000002">
    <property type="protein sequence ID" value="SOX53018.1"/>
    <property type="molecule type" value="Genomic_DNA"/>
</dbReference>
<dbReference type="NCBIfam" id="NF004509">
    <property type="entry name" value="PRK05850.1"/>
    <property type="match status" value="1"/>
</dbReference>
<evidence type="ECO:0000259" key="5">
    <source>
        <dbReference type="Pfam" id="PF00501"/>
    </source>
</evidence>
<feature type="non-terminal residue" evidence="7">
    <location>
        <position position="1"/>
    </location>
</feature>
<protein>
    <submittedName>
        <fullName evidence="7">Acyl-CoA synthetase</fullName>
    </submittedName>
</protein>
<dbReference type="AlphaFoldDB" id="A0A2K4Y893"/>
<comment type="caution">
    <text evidence="7">The sequence shown here is derived from an EMBL/GenBank/DDBJ whole genome shotgun (WGS) entry which is preliminary data.</text>
</comment>
<name>A0A2K4Y893_9MYCO</name>
<keyword evidence="2" id="KW-0436">Ligase</keyword>
<proteinExistence type="inferred from homology"/>
<sequence length="607" mass="65285">VVPRKTKPLHPVGDVMRTDILKNQKGSVMSVIESSIPAVLSDNARRQPNDTAFTFIDYDVDPKGFAESLTWSQLRRRALTVAAELRRCGTTGDRVAILAPQSLDYVVGFLGALEAGFIAVPLSVPQFGAHDSRISSALQDCTPAAIITTSAAVDGVVKYAESHGGSVAPTVLEIDSLDYYSAGELTAEYEHPKEAYLQYTSGSTGQPAGVVITHENVVTNCQQLESGLFDVSGPPETLVSWLPFYHDMGLIQGICYPIVWGLPAVLTSPIAFLIEPARWMRLLASNPRPFSGGPNFAFDLAVRRISDDDMAGLDLSGVVGLANGSERVQPASITRFMERFSQYGLPEPAIRPSYGLAEATLYVASAKTGQAPKSVRFQYEQLSGGQATPCTEAEGGSDLISYGAMKSPLVRIVNPDTKTETAPGVIGEIWAHGRNIGNGYWRNPERTKRTFGARITHPSAGTPEGPWLRTGDLGFISDGELFIMGRLKDLLIVDGRNHYPDDIESTIGQITKGRVAAISVANDTSEQLVAIAEVKNKAGSDEDAQQKLRSIRRDVAAAISSAHGVRIADLVLVAPGSLPLTTSGKVRRSTCVESYRLEEVERLDVSA</sequence>
<feature type="domain" description="AMP-dependent synthetase/ligase" evidence="5">
    <location>
        <begin position="42"/>
        <end position="441"/>
    </location>
</feature>
<accession>A0A2K4Y893</accession>
<dbReference type="InterPro" id="IPR040097">
    <property type="entry name" value="FAAL/FAAC"/>
</dbReference>
<dbReference type="InterPro" id="IPR042099">
    <property type="entry name" value="ANL_N_sf"/>
</dbReference>
<dbReference type="GO" id="GO:0005886">
    <property type="term" value="C:plasma membrane"/>
    <property type="evidence" value="ECO:0007669"/>
    <property type="project" value="TreeGrafter"/>
</dbReference>
<dbReference type="CDD" id="cd05931">
    <property type="entry name" value="FAAL"/>
    <property type="match status" value="1"/>
</dbReference>
<keyword evidence="3" id="KW-0276">Fatty acid metabolism</keyword>
<dbReference type="FunFam" id="3.40.50.12780:FF:000013">
    <property type="entry name" value="Long-chain-fatty-acid--AMP ligase FadD32"/>
    <property type="match status" value="1"/>
</dbReference>
<evidence type="ECO:0000256" key="1">
    <source>
        <dbReference type="ARBA" id="ARBA00006432"/>
    </source>
</evidence>
<dbReference type="GO" id="GO:0006633">
    <property type="term" value="P:fatty acid biosynthetic process"/>
    <property type="evidence" value="ECO:0007669"/>
    <property type="project" value="TreeGrafter"/>
</dbReference>
<dbReference type="PANTHER" id="PTHR22754:SF32">
    <property type="entry name" value="DISCO-INTERACTING PROTEIN 2"/>
    <property type="match status" value="1"/>
</dbReference>
<evidence type="ECO:0000256" key="3">
    <source>
        <dbReference type="ARBA" id="ARBA00022832"/>
    </source>
</evidence>
<dbReference type="Pfam" id="PF23024">
    <property type="entry name" value="AMP-dom_DIP2-like"/>
    <property type="match status" value="1"/>
</dbReference>
<dbReference type="Gene3D" id="3.40.50.12780">
    <property type="entry name" value="N-terminal domain of ligase-like"/>
    <property type="match status" value="1"/>
</dbReference>
<evidence type="ECO:0000259" key="6">
    <source>
        <dbReference type="Pfam" id="PF23024"/>
    </source>
</evidence>
<evidence type="ECO:0000313" key="8">
    <source>
        <dbReference type="Proteomes" id="UP000236318"/>
    </source>
</evidence>
<dbReference type="GO" id="GO:0071766">
    <property type="term" value="P:Actinobacterium-type cell wall biogenesis"/>
    <property type="evidence" value="ECO:0007669"/>
    <property type="project" value="UniProtKB-ARBA"/>
</dbReference>
<dbReference type="InterPro" id="IPR025110">
    <property type="entry name" value="AMP-bd_C"/>
</dbReference>
<dbReference type="Proteomes" id="UP000236318">
    <property type="component" value="Unassembled WGS sequence"/>
</dbReference>
<dbReference type="InterPro" id="IPR000873">
    <property type="entry name" value="AMP-dep_synth/lig_dom"/>
</dbReference>
<feature type="domain" description="AMP-binding enzyme C-terminal" evidence="6">
    <location>
        <begin position="489"/>
        <end position="598"/>
    </location>
</feature>
<dbReference type="Gene3D" id="3.30.300.30">
    <property type="match status" value="1"/>
</dbReference>